<dbReference type="PANTHER" id="PTHR42693">
    <property type="entry name" value="ARYLSULFATASE FAMILY MEMBER"/>
    <property type="match status" value="1"/>
</dbReference>
<dbReference type="InterPro" id="IPR050738">
    <property type="entry name" value="Sulfatase"/>
</dbReference>
<dbReference type="EMBL" id="ASGZ01000068">
    <property type="protein sequence ID" value="ESP86899.1"/>
    <property type="molecule type" value="Genomic_DNA"/>
</dbReference>
<organism evidence="4 5">
    <name type="scientific">Candidatus Halobonum tyrrellensis G22</name>
    <dbReference type="NCBI Taxonomy" id="1324957"/>
    <lineage>
        <taxon>Archaea</taxon>
        <taxon>Methanobacteriati</taxon>
        <taxon>Methanobacteriota</taxon>
        <taxon>Stenosarchaea group</taxon>
        <taxon>Halobacteria</taxon>
        <taxon>Halobacteriales</taxon>
        <taxon>Haloferacaceae</taxon>
        <taxon>Candidatus Halobonum</taxon>
    </lineage>
</organism>
<evidence type="ECO:0000259" key="3">
    <source>
        <dbReference type="Pfam" id="PF00884"/>
    </source>
</evidence>
<comment type="caution">
    <text evidence="4">The sequence shown here is derived from an EMBL/GenBank/DDBJ whole genome shotgun (WGS) entry which is preliminary data.</text>
</comment>
<sequence>MERIATAPKGAAFDDCFSHAIWSQPSITSMLTGTYPSAHGAGLHNEVLPSEIEPVSTRFDRAGYTTAGLSINPFFSEATQLDRGFDRFRAITSVKDFLTRDSVVPALKYLRRIRSHSAGFSTEVSKHRQDFVVNEIAKRWISDLAEGDDPFFMYAHYQGAHYPYYAPPQWAEEFVAGETEMSLEEAMAFAYDRSSNIYREIANGCAYTDDEWAALQAVYDASVAYSDWLVGELFDHLQAEGMENTVLVVTADHGDLLGEHGLISHNLSTDDALLHVPAVTYGFPDVGSRTDEVVQHIDLIETLVAAGGASTNGMAGYDLREESRPYAVSQRGKETRDRTFTRAQEFNPEFTSHPDVHDSLVTALRTAEYKYVRSDDRTELFNLPDETTDVSDDHPDVRDEFDGLYDDWFDRYGQPVESTASASHSDAAKQRLEDLGYVMDG</sequence>
<protein>
    <submittedName>
        <fullName evidence="4">Sulfatase</fullName>
    </submittedName>
</protein>
<accession>V4HGH0</accession>
<keyword evidence="5" id="KW-1185">Reference proteome</keyword>
<evidence type="ECO:0000313" key="4">
    <source>
        <dbReference type="EMBL" id="ESP86899.1"/>
    </source>
</evidence>
<name>V4HGH0_9EURY</name>
<dbReference type="eggNOG" id="arCOG02785">
    <property type="taxonomic scope" value="Archaea"/>
</dbReference>
<gene>
    <name evidence="4" type="ORF">K933_16597</name>
</gene>
<dbReference type="Proteomes" id="UP000017840">
    <property type="component" value="Unassembled WGS sequence"/>
</dbReference>
<dbReference type="InterPro" id="IPR017850">
    <property type="entry name" value="Alkaline_phosphatase_core_sf"/>
</dbReference>
<evidence type="ECO:0000256" key="2">
    <source>
        <dbReference type="PIRSR" id="PIRSR600917-52"/>
    </source>
</evidence>
<comment type="similarity">
    <text evidence="1">Belongs to the sulfatase family.</text>
</comment>
<proteinExistence type="inferred from homology"/>
<reference evidence="4 5" key="1">
    <citation type="journal article" date="2013" name="Genome Announc.">
        <title>Draft Genome Sequence of 'Candidatus Halobonum tyrrellensis' Strain G22, Isolated from the Hypersaline Waters of Lake Tyrrell, Australia.</title>
        <authorList>
            <person name="Ugalde J.A."/>
            <person name="Narasingarao P."/>
            <person name="Kuo S."/>
            <person name="Podell S."/>
            <person name="Allen E.E."/>
        </authorList>
    </citation>
    <scope>NUCLEOTIDE SEQUENCE [LARGE SCALE GENOMIC DNA]</scope>
    <source>
        <strain evidence="4 5">G22</strain>
    </source>
</reference>
<evidence type="ECO:0000256" key="1">
    <source>
        <dbReference type="ARBA" id="ARBA00008779"/>
    </source>
</evidence>
<dbReference type="Gene3D" id="3.40.720.10">
    <property type="entry name" value="Alkaline Phosphatase, subunit A"/>
    <property type="match status" value="1"/>
</dbReference>
<feature type="domain" description="Sulfatase N-terminal" evidence="3">
    <location>
        <begin position="7"/>
        <end position="308"/>
    </location>
</feature>
<feature type="modified residue" description="3-oxoalanine (Ser)" evidence="2">
    <location>
        <position position="23"/>
    </location>
</feature>
<evidence type="ECO:0000313" key="5">
    <source>
        <dbReference type="Proteomes" id="UP000017840"/>
    </source>
</evidence>
<dbReference type="PANTHER" id="PTHR42693:SF33">
    <property type="entry name" value="ARYLSULFATASE"/>
    <property type="match status" value="1"/>
</dbReference>
<dbReference type="AlphaFoldDB" id="V4HGH0"/>
<dbReference type="STRING" id="1324957.K933_16597"/>
<dbReference type="InterPro" id="IPR000917">
    <property type="entry name" value="Sulfatase_N"/>
</dbReference>
<dbReference type="Pfam" id="PF00884">
    <property type="entry name" value="Sulfatase"/>
    <property type="match status" value="1"/>
</dbReference>
<comment type="PTM">
    <text evidence="2">The conversion to 3-oxoalanine (also known as C-formylglycine, FGly), of a serine or cysteine residue in prokaryotes and of a cysteine residue in eukaryotes, is critical for catalytic activity.</text>
</comment>
<dbReference type="GO" id="GO:0004065">
    <property type="term" value="F:arylsulfatase activity"/>
    <property type="evidence" value="ECO:0007669"/>
    <property type="project" value="TreeGrafter"/>
</dbReference>
<dbReference type="SUPFAM" id="SSF53649">
    <property type="entry name" value="Alkaline phosphatase-like"/>
    <property type="match status" value="1"/>
</dbReference>